<name>A0ABS2KDJ2_9GAMM</name>
<proteinExistence type="predicted"/>
<dbReference type="RefSeq" id="WP_204630573.1">
    <property type="nucleotide sequence ID" value="NZ_BSOC01000007.1"/>
</dbReference>
<accession>A0ABS2KDJ2</accession>
<dbReference type="EMBL" id="JADIKF010000036">
    <property type="protein sequence ID" value="MBM7128953.1"/>
    <property type="molecule type" value="Genomic_DNA"/>
</dbReference>
<organism evidence="2 3">
    <name type="scientific">Dyella mobilis</name>
    <dbReference type="NCBI Taxonomy" id="1849582"/>
    <lineage>
        <taxon>Bacteria</taxon>
        <taxon>Pseudomonadati</taxon>
        <taxon>Pseudomonadota</taxon>
        <taxon>Gammaproteobacteria</taxon>
        <taxon>Lysobacterales</taxon>
        <taxon>Rhodanobacteraceae</taxon>
        <taxon>Dyella</taxon>
    </lineage>
</organism>
<evidence type="ECO:0000313" key="3">
    <source>
        <dbReference type="Proteomes" id="UP001430193"/>
    </source>
</evidence>
<evidence type="ECO:0000313" key="2">
    <source>
        <dbReference type="EMBL" id="MBM7128953.1"/>
    </source>
</evidence>
<dbReference type="Gene3D" id="3.30.1150.10">
    <property type="match status" value="1"/>
</dbReference>
<dbReference type="SUPFAM" id="SSF74653">
    <property type="entry name" value="TolA/TonB C-terminal domain"/>
    <property type="match status" value="1"/>
</dbReference>
<dbReference type="InterPro" id="IPR037682">
    <property type="entry name" value="TonB_C"/>
</dbReference>
<dbReference type="PROSITE" id="PS52015">
    <property type="entry name" value="TONB_CTD"/>
    <property type="match status" value="1"/>
</dbReference>
<evidence type="ECO:0000259" key="1">
    <source>
        <dbReference type="PROSITE" id="PS52015"/>
    </source>
</evidence>
<reference evidence="2" key="1">
    <citation type="submission" date="2020-10" db="EMBL/GenBank/DDBJ databases">
        <title>Phylogeny of dyella-like bacteria.</title>
        <authorList>
            <person name="Fu J."/>
        </authorList>
    </citation>
    <scope>NUCLEOTIDE SEQUENCE</scope>
    <source>
        <strain evidence="2">DHON07</strain>
    </source>
</reference>
<dbReference type="Proteomes" id="UP001430193">
    <property type="component" value="Unassembled WGS sequence"/>
</dbReference>
<gene>
    <name evidence="2" type="ORF">ISS99_05395</name>
</gene>
<feature type="domain" description="TonB C-terminal" evidence="1">
    <location>
        <begin position="32"/>
        <end position="125"/>
    </location>
</feature>
<protein>
    <submittedName>
        <fullName evidence="2">Energy transducer TonB</fullName>
    </submittedName>
</protein>
<sequence length="125" mass="13613">MTTTFLVFALFASALAPPYDCGLQANRALIDKTRALVEYRAPLNVETPEMASGPGRQECVRLEFQLDRYGKVTNIVLKESTNELLMNVAAAHALRKYTFKSAAGGTHAVYSLMFEGVVGAAPPYP</sequence>
<comment type="caution">
    <text evidence="2">The sequence shown here is derived from an EMBL/GenBank/DDBJ whole genome shotgun (WGS) entry which is preliminary data.</text>
</comment>
<keyword evidence="3" id="KW-1185">Reference proteome</keyword>